<evidence type="ECO:0000256" key="4">
    <source>
        <dbReference type="ARBA" id="ARBA00011505"/>
    </source>
</evidence>
<dbReference type="Pfam" id="PF00673">
    <property type="entry name" value="Ribosomal_L5_C"/>
    <property type="match status" value="1"/>
</dbReference>
<dbReference type="PROSITE" id="PS00358">
    <property type="entry name" value="RIBOSOMAL_L5"/>
    <property type="match status" value="1"/>
</dbReference>
<dbReference type="Pfam" id="PF00281">
    <property type="entry name" value="Ribosomal_L5"/>
    <property type="match status" value="1"/>
</dbReference>
<dbReference type="Gene3D" id="3.30.1440.10">
    <property type="match status" value="1"/>
</dbReference>
<dbReference type="GO" id="GO:1990904">
    <property type="term" value="C:ribonucleoprotein complex"/>
    <property type="evidence" value="ECO:0007669"/>
    <property type="project" value="UniProtKB-KW"/>
</dbReference>
<feature type="domain" description="Large ribosomal subunit protein uL5 N-terminal" evidence="11">
    <location>
        <begin position="27"/>
        <end position="83"/>
    </location>
</feature>
<dbReference type="GO" id="GO:0019843">
    <property type="term" value="F:rRNA binding"/>
    <property type="evidence" value="ECO:0007669"/>
    <property type="project" value="UniProtKB-UniRule"/>
</dbReference>
<keyword evidence="6 9" id="KW-0689">Ribosomal protein</keyword>
<evidence type="ECO:0000256" key="1">
    <source>
        <dbReference type="ARBA" id="ARBA00003898"/>
    </source>
</evidence>
<evidence type="ECO:0000259" key="11">
    <source>
        <dbReference type="Pfam" id="PF00281"/>
    </source>
</evidence>
<dbReference type="SUPFAM" id="SSF55282">
    <property type="entry name" value="RL5-like"/>
    <property type="match status" value="1"/>
</dbReference>
<dbReference type="EMBL" id="MH591107">
    <property type="protein sequence ID" value="AYC65211.1"/>
    <property type="molecule type" value="Genomic_DNA"/>
</dbReference>
<evidence type="ECO:0000256" key="10">
    <source>
        <dbReference type="RuleBase" id="RU003930"/>
    </source>
</evidence>
<keyword evidence="9" id="KW-0694">RNA-binding</keyword>
<dbReference type="GO" id="GO:0009507">
    <property type="term" value="C:chloroplast"/>
    <property type="evidence" value="ECO:0007669"/>
    <property type="project" value="UniProtKB-SubCell"/>
</dbReference>
<dbReference type="GO" id="GO:0003735">
    <property type="term" value="F:structural constituent of ribosome"/>
    <property type="evidence" value="ECO:0007669"/>
    <property type="project" value="InterPro"/>
</dbReference>
<geneLocation type="chloroplast" evidence="13"/>
<keyword evidence="9" id="KW-0699">rRNA-binding</keyword>
<feature type="domain" description="Large ribosomal subunit protein uL5 C-terminal" evidence="12">
    <location>
        <begin position="87"/>
        <end position="180"/>
    </location>
</feature>
<dbReference type="PIRSF" id="PIRSF002161">
    <property type="entry name" value="Ribosomal_L5"/>
    <property type="match status" value="1"/>
</dbReference>
<comment type="function">
    <text evidence="1 9">Binds 5S rRNA, forms part of the central protuberance of the 50S subunit.</text>
</comment>
<evidence type="ECO:0000259" key="12">
    <source>
        <dbReference type="Pfam" id="PF00673"/>
    </source>
</evidence>
<dbReference type="HAMAP" id="MF_01333_B">
    <property type="entry name" value="Ribosomal_uL5_B"/>
    <property type="match status" value="1"/>
</dbReference>
<dbReference type="InterPro" id="IPR031310">
    <property type="entry name" value="Ribosomal_uL5_N"/>
</dbReference>
<sequence length="186" mass="21409">MKTRYKHIFQNKVCLQMLTMSEFKYKNAYQIPKIKKIILNRGIGDASQNTRLLETSLQELQIISGQKSIITQAKNSISGFKIRQKMPVGVCVTLRQNFMYNFLDRLINLAIPRIRDFHGFSTTSFDGSGNFSLGFSEQLMFPEIAYDQIQFLKGLDITIVTSAQTDLEGFYLLQQFGFPFKTTSFK</sequence>
<evidence type="ECO:0000256" key="2">
    <source>
        <dbReference type="ARBA" id="ARBA00004229"/>
    </source>
</evidence>
<gene>
    <name evidence="9 13" type="primary">rpl5</name>
</gene>
<dbReference type="GeneID" id="38279147"/>
<evidence type="ECO:0000256" key="3">
    <source>
        <dbReference type="ARBA" id="ARBA00008553"/>
    </source>
</evidence>
<organism evidence="13">
    <name type="scientific">Codium arabicum</name>
    <name type="common">Green alga</name>
    <dbReference type="NCBI Taxonomy" id="221038"/>
    <lineage>
        <taxon>Eukaryota</taxon>
        <taxon>Viridiplantae</taxon>
        <taxon>Chlorophyta</taxon>
        <taxon>core chlorophytes</taxon>
        <taxon>Ulvophyceae</taxon>
        <taxon>TCBD clade</taxon>
        <taxon>Bryopsidales</taxon>
        <taxon>Bryopsidineae</taxon>
        <taxon>Codiaceae</taxon>
        <taxon>Codium</taxon>
    </lineage>
</organism>
<keyword evidence="13" id="KW-0934">Plastid</keyword>
<dbReference type="AlphaFoldDB" id="A0A386B0J0"/>
<comment type="subcellular location">
    <subcellularLocation>
        <location evidence="2 9">Plastid</location>
        <location evidence="2 9">Chloroplast</location>
    </subcellularLocation>
</comment>
<dbReference type="RefSeq" id="YP_009519313.1">
    <property type="nucleotide sequence ID" value="NC_039524.1"/>
</dbReference>
<proteinExistence type="inferred from homology"/>
<dbReference type="InterPro" id="IPR022803">
    <property type="entry name" value="Ribosomal_uL5_dom_sf"/>
</dbReference>
<evidence type="ECO:0000313" key="13">
    <source>
        <dbReference type="EMBL" id="AYC65211.1"/>
    </source>
</evidence>
<evidence type="ECO:0000256" key="6">
    <source>
        <dbReference type="ARBA" id="ARBA00022980"/>
    </source>
</evidence>
<keyword evidence="5 13" id="KW-0150">Chloroplast</keyword>
<reference evidence="13" key="2">
    <citation type="journal article" date="2019" name="Mol. Phylogenet. Evol.">
        <title>Reassessment of the classification of bryopsidales (chlorophyta) based on chloroplast phylogenomic analyses.</title>
        <authorList>
            <person name="Cremen M.C."/>
            <person name="Leliaert F."/>
            <person name="West J."/>
            <person name="Lam D.W."/>
            <person name="Shimada S."/>
            <person name="Lopez-Bautista J.M."/>
            <person name="Verbruggen H."/>
        </authorList>
    </citation>
    <scope>NUCLEOTIDE SEQUENCE</scope>
</reference>
<keyword evidence="7 9" id="KW-0687">Ribonucleoprotein</keyword>
<comment type="similarity">
    <text evidence="3 9 10">Belongs to the universal ribosomal protein uL5 family.</text>
</comment>
<dbReference type="GO" id="GO:0006412">
    <property type="term" value="P:translation"/>
    <property type="evidence" value="ECO:0007669"/>
    <property type="project" value="UniProtKB-UniRule"/>
</dbReference>
<dbReference type="PANTHER" id="PTHR11994">
    <property type="entry name" value="60S RIBOSOMAL PROTEIN L11-RELATED"/>
    <property type="match status" value="1"/>
</dbReference>
<evidence type="ECO:0000256" key="7">
    <source>
        <dbReference type="ARBA" id="ARBA00023274"/>
    </source>
</evidence>
<dbReference type="NCBIfam" id="NF000585">
    <property type="entry name" value="PRK00010.1"/>
    <property type="match status" value="1"/>
</dbReference>
<dbReference type="GO" id="GO:0005840">
    <property type="term" value="C:ribosome"/>
    <property type="evidence" value="ECO:0007669"/>
    <property type="project" value="UniProtKB-KW"/>
</dbReference>
<accession>A0A386B0J0</accession>
<dbReference type="FunFam" id="3.30.1440.10:FF:000001">
    <property type="entry name" value="50S ribosomal protein L5"/>
    <property type="match status" value="1"/>
</dbReference>
<dbReference type="InterPro" id="IPR020929">
    <property type="entry name" value="Ribosomal_uL5_CS"/>
</dbReference>
<dbReference type="InterPro" id="IPR031309">
    <property type="entry name" value="Ribosomal_uL5_C"/>
</dbReference>
<dbReference type="InterPro" id="IPR020930">
    <property type="entry name" value="Ribosomal_uL5_bac-type"/>
</dbReference>
<evidence type="ECO:0000256" key="9">
    <source>
        <dbReference type="HAMAP-Rule" id="MF_01333"/>
    </source>
</evidence>
<evidence type="ECO:0000256" key="5">
    <source>
        <dbReference type="ARBA" id="ARBA00022528"/>
    </source>
</evidence>
<reference evidence="13" key="1">
    <citation type="submission" date="2018-07" db="EMBL/GenBank/DDBJ databases">
        <authorList>
            <person name="Quirk P.G."/>
            <person name="Krulwich T.A."/>
        </authorList>
    </citation>
    <scope>NUCLEOTIDE SEQUENCE</scope>
</reference>
<name>A0A386B0J0_CODAR</name>
<dbReference type="InterPro" id="IPR002132">
    <property type="entry name" value="Ribosomal_uL5"/>
</dbReference>
<comment type="subunit">
    <text evidence="4 9">Part of the 50S ribosomal subunit; contacts the 5S rRNA.</text>
</comment>
<evidence type="ECO:0000256" key="8">
    <source>
        <dbReference type="ARBA" id="ARBA00035210"/>
    </source>
</evidence>
<protein>
    <recommendedName>
        <fullName evidence="8 9">Large ribosomal subunit protein uL5c</fullName>
    </recommendedName>
</protein>